<feature type="domain" description="Glycosyl transferase family 51" evidence="13">
    <location>
        <begin position="49"/>
        <end position="215"/>
    </location>
</feature>
<keyword evidence="4 11" id="KW-0808">Transferase</keyword>
<keyword evidence="2" id="KW-0997">Cell inner membrane</keyword>
<comment type="function">
    <text evidence="11">Peptidoglycan polymerase that catalyzes glycan chain elongation from lipid-linked precursors.</text>
</comment>
<dbReference type="InterPro" id="IPR011812">
    <property type="entry name" value="Pep_trsgly"/>
</dbReference>
<dbReference type="NCBIfam" id="TIGR02070">
    <property type="entry name" value="mono_pep_trsgly"/>
    <property type="match status" value="1"/>
</dbReference>
<proteinExistence type="inferred from homology"/>
<protein>
    <recommendedName>
        <fullName evidence="11">Biosynthetic peptidoglycan transglycosylase</fullName>
        <ecNumber evidence="11">2.4.99.28</ecNumber>
    </recommendedName>
    <alternativeName>
        <fullName evidence="11">Glycan polymerase</fullName>
    </alternativeName>
    <alternativeName>
        <fullName evidence="11">Peptidoglycan glycosyltransferase MtgA</fullName>
        <shortName evidence="11">PGT</shortName>
    </alternativeName>
</protein>
<evidence type="ECO:0000256" key="9">
    <source>
        <dbReference type="ARBA" id="ARBA00023136"/>
    </source>
</evidence>
<dbReference type="InterPro" id="IPR001264">
    <property type="entry name" value="Glyco_trans_51"/>
</dbReference>
<comment type="similarity">
    <text evidence="11">Belongs to the glycosyltransferase 51 family.</text>
</comment>
<evidence type="ECO:0000256" key="12">
    <source>
        <dbReference type="SAM" id="MobiDB-lite"/>
    </source>
</evidence>
<evidence type="ECO:0000259" key="13">
    <source>
        <dbReference type="Pfam" id="PF00912"/>
    </source>
</evidence>
<keyword evidence="1 11" id="KW-1003">Cell membrane</keyword>
<evidence type="ECO:0000256" key="4">
    <source>
        <dbReference type="ARBA" id="ARBA00022679"/>
    </source>
</evidence>
<evidence type="ECO:0000256" key="6">
    <source>
        <dbReference type="ARBA" id="ARBA00022960"/>
    </source>
</evidence>
<dbReference type="EC" id="2.4.99.28" evidence="11"/>
<dbReference type="Gene3D" id="1.10.3810.10">
    <property type="entry name" value="Biosynthetic peptidoglycan transglycosylase-like"/>
    <property type="match status" value="1"/>
</dbReference>
<evidence type="ECO:0000256" key="8">
    <source>
        <dbReference type="ARBA" id="ARBA00022989"/>
    </source>
</evidence>
<dbReference type="HAMAP" id="MF_00766">
    <property type="entry name" value="PGT_MtgA"/>
    <property type="match status" value="1"/>
</dbReference>
<dbReference type="InterPro" id="IPR036950">
    <property type="entry name" value="PBP_transglycosylase"/>
</dbReference>
<dbReference type="SUPFAM" id="SSF53955">
    <property type="entry name" value="Lysozyme-like"/>
    <property type="match status" value="1"/>
</dbReference>
<comment type="subcellular location">
    <subcellularLocation>
        <location evidence="11">Cell membrane</location>
        <topology evidence="11">Single-pass membrane protein</topology>
    </subcellularLocation>
</comment>
<dbReference type="PANTHER" id="PTHR30400:SF0">
    <property type="entry name" value="BIOSYNTHETIC PEPTIDOGLYCAN TRANSGLYCOSYLASE"/>
    <property type="match status" value="1"/>
</dbReference>
<gene>
    <name evidence="11 14" type="primary">mtgA</name>
    <name evidence="14" type="ORF">JK629_05190</name>
</gene>
<keyword evidence="10 11" id="KW-0961">Cell wall biogenesis/degradation</keyword>
<keyword evidence="5 11" id="KW-0812">Transmembrane</keyword>
<evidence type="ECO:0000256" key="10">
    <source>
        <dbReference type="ARBA" id="ARBA00023316"/>
    </source>
</evidence>
<evidence type="ECO:0000256" key="3">
    <source>
        <dbReference type="ARBA" id="ARBA00022676"/>
    </source>
</evidence>
<feature type="transmembrane region" description="Helical" evidence="11">
    <location>
        <begin position="12"/>
        <end position="30"/>
    </location>
</feature>
<dbReference type="PANTHER" id="PTHR30400">
    <property type="entry name" value="MONOFUNCTIONAL BIOSYNTHETIC PEPTIDOGLYCAN TRANSGLYCOSYLASE"/>
    <property type="match status" value="1"/>
</dbReference>
<accession>A0ABX7DVA9</accession>
<keyword evidence="7 11" id="KW-0573">Peptidoglycan synthesis</keyword>
<dbReference type="Pfam" id="PF00912">
    <property type="entry name" value="Transgly"/>
    <property type="match status" value="1"/>
</dbReference>
<sequence>MIKKLFKFIFKFFLWFIGLTVLWVLIYKFVPVPYTPLMAIRSIEGDEKYQTRHDWVPIEEISPYLQLAVICAEDQTFLSHNGFDRKAIEKALENNEKGKKLRGGSTISQQTAKNAFLWPGRTWFRKGLEAYFTLLIETLWSKERILEVYLNSIEMGDGVFGAEAASQYWFKKSAKNLRTENAAAIAAILPSPQRYRANPPGPYVARRTQWIVRQMRYYGPFTLKKQEPKEEKRKRKSNNERSRT</sequence>
<organism evidence="14 15">
    <name type="scientific">Aequorivita iocasae</name>
    <dbReference type="NCBI Taxonomy" id="2803865"/>
    <lineage>
        <taxon>Bacteria</taxon>
        <taxon>Pseudomonadati</taxon>
        <taxon>Bacteroidota</taxon>
        <taxon>Flavobacteriia</taxon>
        <taxon>Flavobacteriales</taxon>
        <taxon>Flavobacteriaceae</taxon>
        <taxon>Aequorivita</taxon>
    </lineage>
</organism>
<evidence type="ECO:0000256" key="11">
    <source>
        <dbReference type="HAMAP-Rule" id="MF_00766"/>
    </source>
</evidence>
<keyword evidence="15" id="KW-1185">Reference proteome</keyword>
<keyword evidence="3 11" id="KW-0328">Glycosyltransferase</keyword>
<reference evidence="14 15" key="1">
    <citation type="submission" date="2021-01" db="EMBL/GenBank/DDBJ databases">
        <title>Aequorivita sp. strain KX20305, a bacterium isolated from the sediment collected at a cold seep field in South China Sea.</title>
        <authorList>
            <person name="Zhang H."/>
            <person name="Li C."/>
        </authorList>
    </citation>
    <scope>NUCLEOTIDE SEQUENCE [LARGE SCALE GENOMIC DNA]</scope>
    <source>
        <strain evidence="14 15">KX20305</strain>
    </source>
</reference>
<evidence type="ECO:0000313" key="15">
    <source>
        <dbReference type="Proteomes" id="UP000629420"/>
    </source>
</evidence>
<evidence type="ECO:0000256" key="7">
    <source>
        <dbReference type="ARBA" id="ARBA00022984"/>
    </source>
</evidence>
<evidence type="ECO:0000256" key="5">
    <source>
        <dbReference type="ARBA" id="ARBA00022692"/>
    </source>
</evidence>
<evidence type="ECO:0000256" key="2">
    <source>
        <dbReference type="ARBA" id="ARBA00022519"/>
    </source>
</evidence>
<comment type="pathway">
    <text evidence="11">Cell wall biogenesis; peptidoglycan biosynthesis.</text>
</comment>
<keyword evidence="6 11" id="KW-0133">Cell shape</keyword>
<evidence type="ECO:0000256" key="1">
    <source>
        <dbReference type="ARBA" id="ARBA00022475"/>
    </source>
</evidence>
<dbReference type="RefSeq" id="WP_202337553.1">
    <property type="nucleotide sequence ID" value="NZ_CP068439.1"/>
</dbReference>
<dbReference type="InterPro" id="IPR023346">
    <property type="entry name" value="Lysozyme-like_dom_sf"/>
</dbReference>
<name>A0ABX7DVA9_9FLAO</name>
<keyword evidence="8 11" id="KW-1133">Transmembrane helix</keyword>
<feature type="region of interest" description="Disordered" evidence="12">
    <location>
        <begin position="224"/>
        <end position="244"/>
    </location>
</feature>
<dbReference type="Proteomes" id="UP000629420">
    <property type="component" value="Chromosome"/>
</dbReference>
<evidence type="ECO:0000313" key="14">
    <source>
        <dbReference type="EMBL" id="QQX77662.1"/>
    </source>
</evidence>
<dbReference type="GO" id="GO:0016757">
    <property type="term" value="F:glycosyltransferase activity"/>
    <property type="evidence" value="ECO:0007669"/>
    <property type="project" value="UniProtKB-KW"/>
</dbReference>
<comment type="catalytic activity">
    <reaction evidence="11">
        <text>[GlcNAc-(1-&gt;4)-Mur2Ac(oyl-L-Ala-gamma-D-Glu-L-Lys-D-Ala-D-Ala)](n)-di-trans,octa-cis-undecaprenyl diphosphate + beta-D-GlcNAc-(1-&gt;4)-Mur2Ac(oyl-L-Ala-gamma-D-Glu-L-Lys-D-Ala-D-Ala)-di-trans,octa-cis-undecaprenyl diphosphate = [GlcNAc-(1-&gt;4)-Mur2Ac(oyl-L-Ala-gamma-D-Glu-L-Lys-D-Ala-D-Ala)](n+1)-di-trans,octa-cis-undecaprenyl diphosphate + di-trans,octa-cis-undecaprenyl diphosphate + H(+)</text>
        <dbReference type="Rhea" id="RHEA:23708"/>
        <dbReference type="Rhea" id="RHEA-COMP:9602"/>
        <dbReference type="Rhea" id="RHEA-COMP:9603"/>
        <dbReference type="ChEBI" id="CHEBI:15378"/>
        <dbReference type="ChEBI" id="CHEBI:58405"/>
        <dbReference type="ChEBI" id="CHEBI:60033"/>
        <dbReference type="ChEBI" id="CHEBI:78435"/>
        <dbReference type="EC" id="2.4.99.28"/>
    </reaction>
</comment>
<keyword evidence="9 11" id="KW-0472">Membrane</keyword>
<dbReference type="EMBL" id="CP068439">
    <property type="protein sequence ID" value="QQX77662.1"/>
    <property type="molecule type" value="Genomic_DNA"/>
</dbReference>